<protein>
    <submittedName>
        <fullName evidence="3">Suppressor of G2 allele of SKP1-like</fullName>
    </submittedName>
</protein>
<comment type="caution">
    <text evidence="3">The sequence shown here is derived from an EMBL/GenBank/DDBJ whole genome shotgun (WGS) entry which is preliminary data.</text>
</comment>
<dbReference type="InterPro" id="IPR007699">
    <property type="entry name" value="SGS_dom"/>
</dbReference>
<feature type="domain" description="SGS" evidence="1">
    <location>
        <begin position="114"/>
        <end position="205"/>
    </location>
</feature>
<gene>
    <name evidence="3" type="ORF">BIW11_09886</name>
</gene>
<dbReference type="Proteomes" id="UP000192247">
    <property type="component" value="Unassembled WGS sequence"/>
</dbReference>
<organism evidence="3 4">
    <name type="scientific">Tropilaelaps mercedesae</name>
    <dbReference type="NCBI Taxonomy" id="418985"/>
    <lineage>
        <taxon>Eukaryota</taxon>
        <taxon>Metazoa</taxon>
        <taxon>Ecdysozoa</taxon>
        <taxon>Arthropoda</taxon>
        <taxon>Chelicerata</taxon>
        <taxon>Arachnida</taxon>
        <taxon>Acari</taxon>
        <taxon>Parasitiformes</taxon>
        <taxon>Mesostigmata</taxon>
        <taxon>Gamasina</taxon>
        <taxon>Dermanyssoidea</taxon>
        <taxon>Laelapidae</taxon>
        <taxon>Tropilaelaps</taxon>
    </lineage>
</organism>
<dbReference type="FunCoup" id="A0A1V9XI40">
    <property type="interactions" value="1530"/>
</dbReference>
<dbReference type="EMBL" id="MNPL01010325">
    <property type="protein sequence ID" value="OQR73204.1"/>
    <property type="molecule type" value="Genomic_DNA"/>
</dbReference>
<dbReference type="GO" id="GO:0051087">
    <property type="term" value="F:protein-folding chaperone binding"/>
    <property type="evidence" value="ECO:0007669"/>
    <property type="project" value="InterPro"/>
</dbReference>
<evidence type="ECO:0000259" key="2">
    <source>
        <dbReference type="PROSITE" id="PS51203"/>
    </source>
</evidence>
<dbReference type="InterPro" id="IPR044563">
    <property type="entry name" value="Sgt1-like"/>
</dbReference>
<keyword evidence="4" id="KW-1185">Reference proteome</keyword>
<dbReference type="SUPFAM" id="SSF49764">
    <property type="entry name" value="HSP20-like chaperones"/>
    <property type="match status" value="1"/>
</dbReference>
<dbReference type="Pfam" id="PF05002">
    <property type="entry name" value="SGS"/>
    <property type="match status" value="1"/>
</dbReference>
<name>A0A1V9XI40_9ACAR</name>
<dbReference type="OrthoDB" id="1898560at2759"/>
<accession>A0A1V9XI40</accession>
<evidence type="ECO:0000313" key="3">
    <source>
        <dbReference type="EMBL" id="OQR73204.1"/>
    </source>
</evidence>
<dbReference type="InterPro" id="IPR008978">
    <property type="entry name" value="HSP20-like_chaperone"/>
</dbReference>
<evidence type="ECO:0000259" key="1">
    <source>
        <dbReference type="PROSITE" id="PS51048"/>
    </source>
</evidence>
<dbReference type="PROSITE" id="PS51203">
    <property type="entry name" value="CS"/>
    <property type="match status" value="1"/>
</dbReference>
<dbReference type="PROSITE" id="PS51048">
    <property type="entry name" value="SGS"/>
    <property type="match status" value="1"/>
</dbReference>
<dbReference type="PANTHER" id="PTHR45862">
    <property type="entry name" value="PROTEIN SGT1 HOMOLOG"/>
    <property type="match status" value="1"/>
</dbReference>
<dbReference type="InParanoid" id="A0A1V9XI40"/>
<proteinExistence type="predicted"/>
<dbReference type="InterPro" id="IPR007052">
    <property type="entry name" value="CS_dom"/>
</dbReference>
<dbReference type="Pfam" id="PF04969">
    <property type="entry name" value="CS"/>
    <property type="match status" value="1"/>
</dbReference>
<sequence length="205" mass="23281">MAQARHDWYQTESYITVEILLKNQKAEDVKVKFSPDALSASVVLPSGDYNLDLQLSHDIYPDKSSYKILPSKIEIRLAKTEALWWSALDRKPGMSSAGVAPTMVGPDQIAEVPRYPSSSLKAHDWDKLEKEIERIEHEETPEGEQAVKDLFQKIYRDGNDEVRKAMNKSYLESSGTVLSTNWDKVSTKKVDINPPDGTEFKKYDC</sequence>
<feature type="domain" description="CS" evidence="2">
    <location>
        <begin position="1"/>
        <end position="89"/>
    </location>
</feature>
<dbReference type="FunFam" id="2.60.40.790:FF:000012">
    <property type="entry name" value="SGT1 homolog, MIS12 kinetochore complex assembly cochaperone"/>
    <property type="match status" value="1"/>
</dbReference>
<evidence type="ECO:0000313" key="4">
    <source>
        <dbReference type="Proteomes" id="UP000192247"/>
    </source>
</evidence>
<dbReference type="AlphaFoldDB" id="A0A1V9XI40"/>
<dbReference type="GO" id="GO:0005737">
    <property type="term" value="C:cytoplasm"/>
    <property type="evidence" value="ECO:0007669"/>
    <property type="project" value="UniProtKB-ARBA"/>
</dbReference>
<reference evidence="3 4" key="1">
    <citation type="journal article" date="2017" name="Gigascience">
        <title>Draft genome of the honey bee ectoparasitic mite, Tropilaelaps mercedesae, is shaped by the parasitic life history.</title>
        <authorList>
            <person name="Dong X."/>
            <person name="Armstrong S.D."/>
            <person name="Xia D."/>
            <person name="Makepeace B.L."/>
            <person name="Darby A.C."/>
            <person name="Kadowaki T."/>
        </authorList>
    </citation>
    <scope>NUCLEOTIDE SEQUENCE [LARGE SCALE GENOMIC DNA]</scope>
    <source>
        <strain evidence="3">Wuxi-XJTLU</strain>
    </source>
</reference>
<dbReference type="Gene3D" id="2.60.40.790">
    <property type="match status" value="1"/>
</dbReference>
<dbReference type="STRING" id="418985.A0A1V9XI40"/>